<reference evidence="3" key="1">
    <citation type="submission" date="2015-07" db="EMBL/GenBank/DDBJ databases">
        <title>Transcriptome Assembly of Anthurium amnicola.</title>
        <authorList>
            <person name="Suzuki J."/>
        </authorList>
    </citation>
    <scope>NUCLEOTIDE SEQUENCE</scope>
</reference>
<dbReference type="PANTHER" id="PTHR23201">
    <property type="entry name" value="EXTENSIN, PROLINE-RICH PROTEIN"/>
    <property type="match status" value="1"/>
</dbReference>
<keyword evidence="2" id="KW-0472">Membrane</keyword>
<dbReference type="AlphaFoldDB" id="A0A1D1XF49"/>
<evidence type="ECO:0000313" key="3">
    <source>
        <dbReference type="EMBL" id="JAT41025.1"/>
    </source>
</evidence>
<protein>
    <submittedName>
        <fullName evidence="3">Protein RSI-1</fullName>
    </submittedName>
</protein>
<name>A0A1D1XF49_9ARAE</name>
<gene>
    <name evidence="3" type="primary">RSI-1</name>
    <name evidence="3" type="ORF">g.18396</name>
</gene>
<keyword evidence="2" id="KW-0812">Transmembrane</keyword>
<evidence type="ECO:0000256" key="1">
    <source>
        <dbReference type="ARBA" id="ARBA00010582"/>
    </source>
</evidence>
<keyword evidence="2" id="KW-1133">Transmembrane helix</keyword>
<organism evidence="3">
    <name type="scientific">Anthurium amnicola</name>
    <dbReference type="NCBI Taxonomy" id="1678845"/>
    <lineage>
        <taxon>Eukaryota</taxon>
        <taxon>Viridiplantae</taxon>
        <taxon>Streptophyta</taxon>
        <taxon>Embryophyta</taxon>
        <taxon>Tracheophyta</taxon>
        <taxon>Spermatophyta</taxon>
        <taxon>Magnoliopsida</taxon>
        <taxon>Liliopsida</taxon>
        <taxon>Araceae</taxon>
        <taxon>Pothoideae</taxon>
        <taxon>Potheae</taxon>
        <taxon>Anthurium</taxon>
    </lineage>
</organism>
<feature type="non-terminal residue" evidence="3">
    <location>
        <position position="1"/>
    </location>
</feature>
<dbReference type="Pfam" id="PF02704">
    <property type="entry name" value="GASA"/>
    <property type="match status" value="1"/>
</dbReference>
<feature type="transmembrane region" description="Helical" evidence="2">
    <location>
        <begin position="142"/>
        <end position="159"/>
    </location>
</feature>
<feature type="non-terminal residue" evidence="3">
    <location>
        <position position="220"/>
    </location>
</feature>
<accession>A0A1D1XF49</accession>
<dbReference type="EMBL" id="GDJX01026911">
    <property type="protein sequence ID" value="JAT41025.1"/>
    <property type="molecule type" value="Transcribed_RNA"/>
</dbReference>
<comment type="similarity">
    <text evidence="1">Belongs to the GASA family.</text>
</comment>
<evidence type="ECO:0000256" key="2">
    <source>
        <dbReference type="SAM" id="Phobius"/>
    </source>
</evidence>
<dbReference type="InterPro" id="IPR003854">
    <property type="entry name" value="GASA"/>
</dbReference>
<proteinExistence type="inferred from homology"/>
<dbReference type="PANTHER" id="PTHR23201:SF60">
    <property type="entry name" value="GIBBERELLIN-REGULATED PROTEIN 5"/>
    <property type="match status" value="1"/>
</dbReference>
<sequence length="220" mass="23936">GDPTNRHHVLHQRRLIRRFFGHLSLSLAPLSHTLPSQLFILFPTVVAAMNAAGSSPLSVHFSMCHSFKASINRWPASPPSNTPSPTILPPPRLTLSSLFLHTKEGASRGRRGESEALLPFGAEEVPMAAGSPRSSSCSFPRLPLLAFLLLLLLAFSAMAEGRGAGRLRPSDCGGRCTYRCSATSHKKPCMFFCLKCCAQCLCVPPGTYGNRQVCPCYNNW</sequence>